<reference evidence="2" key="2">
    <citation type="submission" date="2020-11" db="EMBL/GenBank/DDBJ databases">
        <authorList>
            <person name="McCartney M.A."/>
            <person name="Auch B."/>
            <person name="Kono T."/>
            <person name="Mallez S."/>
            <person name="Becker A."/>
            <person name="Gohl D.M."/>
            <person name="Silverstein K.A.T."/>
            <person name="Koren S."/>
            <person name="Bechman K.B."/>
            <person name="Herman A."/>
            <person name="Abrahante J.E."/>
            <person name="Garbe J."/>
        </authorList>
    </citation>
    <scope>NUCLEOTIDE SEQUENCE</scope>
    <source>
        <strain evidence="2">Duluth1</strain>
        <tissue evidence="2">Whole animal</tissue>
    </source>
</reference>
<feature type="domain" description="E3 ubiquitin-protein ligase UBR4 N-terminal" evidence="1">
    <location>
        <begin position="10"/>
        <end position="52"/>
    </location>
</feature>
<name>A0A9D4J1T8_DREPO</name>
<proteinExistence type="predicted"/>
<dbReference type="Pfam" id="PF19423">
    <property type="entry name" value="E3_UBR4_N"/>
    <property type="match status" value="1"/>
</dbReference>
<dbReference type="Proteomes" id="UP000828390">
    <property type="component" value="Unassembled WGS sequence"/>
</dbReference>
<evidence type="ECO:0000313" key="3">
    <source>
        <dbReference type="Proteomes" id="UP000828390"/>
    </source>
</evidence>
<organism evidence="2 3">
    <name type="scientific">Dreissena polymorpha</name>
    <name type="common">Zebra mussel</name>
    <name type="synonym">Mytilus polymorpha</name>
    <dbReference type="NCBI Taxonomy" id="45954"/>
    <lineage>
        <taxon>Eukaryota</taxon>
        <taxon>Metazoa</taxon>
        <taxon>Spiralia</taxon>
        <taxon>Lophotrochozoa</taxon>
        <taxon>Mollusca</taxon>
        <taxon>Bivalvia</taxon>
        <taxon>Autobranchia</taxon>
        <taxon>Heteroconchia</taxon>
        <taxon>Euheterodonta</taxon>
        <taxon>Imparidentia</taxon>
        <taxon>Neoheterodontei</taxon>
        <taxon>Myida</taxon>
        <taxon>Dreissenoidea</taxon>
        <taxon>Dreissenidae</taxon>
        <taxon>Dreissena</taxon>
    </lineage>
</organism>
<dbReference type="InterPro" id="IPR045841">
    <property type="entry name" value="E3_UBR4_N"/>
</dbReference>
<evidence type="ECO:0000313" key="2">
    <source>
        <dbReference type="EMBL" id="KAH3792754.1"/>
    </source>
</evidence>
<protein>
    <recommendedName>
        <fullName evidence="1">E3 ubiquitin-protein ligase UBR4 N-terminal domain-containing protein</fullName>
    </recommendedName>
</protein>
<reference evidence="2" key="1">
    <citation type="journal article" date="2019" name="bioRxiv">
        <title>The Genome of the Zebra Mussel, Dreissena polymorpha: A Resource for Invasive Species Research.</title>
        <authorList>
            <person name="McCartney M.A."/>
            <person name="Auch B."/>
            <person name="Kono T."/>
            <person name="Mallez S."/>
            <person name="Zhang Y."/>
            <person name="Obille A."/>
            <person name="Becker A."/>
            <person name="Abrahante J.E."/>
            <person name="Garbe J."/>
            <person name="Badalamenti J.P."/>
            <person name="Herman A."/>
            <person name="Mangelson H."/>
            <person name="Liachko I."/>
            <person name="Sullivan S."/>
            <person name="Sone E.D."/>
            <person name="Koren S."/>
            <person name="Silverstein K.A.T."/>
            <person name="Beckman K.B."/>
            <person name="Gohl D.M."/>
        </authorList>
    </citation>
    <scope>NUCLEOTIDE SEQUENCE</scope>
    <source>
        <strain evidence="2">Duluth1</strain>
        <tissue evidence="2">Whole animal</tissue>
    </source>
</reference>
<keyword evidence="3" id="KW-1185">Reference proteome</keyword>
<evidence type="ECO:0000259" key="1">
    <source>
        <dbReference type="Pfam" id="PF19423"/>
    </source>
</evidence>
<accession>A0A9D4J1T8</accession>
<gene>
    <name evidence="2" type="ORF">DPMN_146253</name>
</gene>
<dbReference type="AlphaFoldDB" id="A0A9D4J1T8"/>
<comment type="caution">
    <text evidence="2">The sequence shown here is derived from an EMBL/GenBank/DDBJ whole genome shotgun (WGS) entry which is preliminary data.</text>
</comment>
<sequence>MSHGTPYCFQETLMVLIKGLCTGQSYLPQSEEVTIKSRLKSAQCPPCVQQAEISKWEAVCVVLGPYSPTGL</sequence>
<dbReference type="EMBL" id="JAIWYP010000007">
    <property type="protein sequence ID" value="KAH3792754.1"/>
    <property type="molecule type" value="Genomic_DNA"/>
</dbReference>